<evidence type="ECO:0000313" key="3">
    <source>
        <dbReference type="Proteomes" id="UP000253034"/>
    </source>
</evidence>
<feature type="transmembrane region" description="Helical" evidence="1">
    <location>
        <begin position="264"/>
        <end position="280"/>
    </location>
</feature>
<reference evidence="2 3" key="1">
    <citation type="submission" date="2018-07" db="EMBL/GenBank/DDBJ databases">
        <title>Genomic Encyclopedia of Type Strains, Phase IV (KMG-IV): sequencing the most valuable type-strain genomes for metagenomic binning, comparative biology and taxonomic classification.</title>
        <authorList>
            <person name="Goeker M."/>
        </authorList>
    </citation>
    <scope>NUCLEOTIDE SEQUENCE [LARGE SCALE GENOMIC DNA]</scope>
    <source>
        <strain evidence="2 3">DSM 27016</strain>
    </source>
</reference>
<dbReference type="EMBL" id="QPJT01000013">
    <property type="protein sequence ID" value="RCX15489.1"/>
    <property type="molecule type" value="Genomic_DNA"/>
</dbReference>
<feature type="transmembrane region" description="Helical" evidence="1">
    <location>
        <begin position="225"/>
        <end position="243"/>
    </location>
</feature>
<sequence length="282" mass="30986">MKHLLKEIVDEYGRDIYLEEKRLEGIITDKKRAVSKRFRNQIVGIMRSKCLNEIITAREIDVQRVKIIFQEVVETTGYSEIDVDELFRCIFYSVGLSYSSPLEIREHGSNFAVSKGGEGVNAGEKPAGIATAAIPAGTVKKSDSTANSVNSKRLINTNSGVAAAYPKSAQTGTAAVKRGTGFKSKAPRGTTVFGQPWFYLIFVLPGVALYFAAAFYAGILDNTASILMCLASASIFILSDVIVKDKTDYTREPISYILVNRLERHLLLLAIAGISIIYIRCL</sequence>
<evidence type="ECO:0000313" key="2">
    <source>
        <dbReference type="EMBL" id="RCX15489.1"/>
    </source>
</evidence>
<protein>
    <submittedName>
        <fullName evidence="2">Uncharacterized protein</fullName>
    </submittedName>
</protein>
<feature type="transmembrane region" description="Helical" evidence="1">
    <location>
        <begin position="197"/>
        <end position="219"/>
    </location>
</feature>
<dbReference type="RefSeq" id="WP_114298140.1">
    <property type="nucleotide sequence ID" value="NZ_QPJT01000013.1"/>
</dbReference>
<gene>
    <name evidence="2" type="ORF">DFR58_11371</name>
</gene>
<accession>A0A369B1Q8</accession>
<proteinExistence type="predicted"/>
<organism evidence="2 3">
    <name type="scientific">Anaerobacterium chartisolvens</name>
    <dbReference type="NCBI Taxonomy" id="1297424"/>
    <lineage>
        <taxon>Bacteria</taxon>
        <taxon>Bacillati</taxon>
        <taxon>Bacillota</taxon>
        <taxon>Clostridia</taxon>
        <taxon>Eubacteriales</taxon>
        <taxon>Oscillospiraceae</taxon>
        <taxon>Anaerobacterium</taxon>
    </lineage>
</organism>
<dbReference type="Proteomes" id="UP000253034">
    <property type="component" value="Unassembled WGS sequence"/>
</dbReference>
<evidence type="ECO:0000256" key="1">
    <source>
        <dbReference type="SAM" id="Phobius"/>
    </source>
</evidence>
<keyword evidence="1" id="KW-1133">Transmembrane helix</keyword>
<comment type="caution">
    <text evidence="2">The sequence shown here is derived from an EMBL/GenBank/DDBJ whole genome shotgun (WGS) entry which is preliminary data.</text>
</comment>
<keyword evidence="1" id="KW-0472">Membrane</keyword>
<keyword evidence="1" id="KW-0812">Transmembrane</keyword>
<keyword evidence="3" id="KW-1185">Reference proteome</keyword>
<name>A0A369B1Q8_9FIRM</name>
<dbReference type="AlphaFoldDB" id="A0A369B1Q8"/>